<evidence type="ECO:0000256" key="7">
    <source>
        <dbReference type="ARBA" id="ARBA00022840"/>
    </source>
</evidence>
<evidence type="ECO:0000256" key="1">
    <source>
        <dbReference type="ARBA" id="ARBA00000085"/>
    </source>
</evidence>
<evidence type="ECO:0000256" key="6">
    <source>
        <dbReference type="ARBA" id="ARBA00022777"/>
    </source>
</evidence>
<dbReference type="InterPro" id="IPR005467">
    <property type="entry name" value="His_kinase_dom"/>
</dbReference>
<dbReference type="InterPro" id="IPR004358">
    <property type="entry name" value="Sig_transdc_His_kin-like_C"/>
</dbReference>
<proteinExistence type="predicted"/>
<evidence type="ECO:0000313" key="10">
    <source>
        <dbReference type="EMBL" id="MCC5603077.1"/>
    </source>
</evidence>
<comment type="caution">
    <text evidence="10">The sequence shown here is derived from an EMBL/GenBank/DDBJ whole genome shotgun (WGS) entry which is preliminary data.</text>
</comment>
<organism evidence="10 11">
    <name type="scientific">Nostoc favosum CHAB5714</name>
    <dbReference type="NCBI Taxonomy" id="2780399"/>
    <lineage>
        <taxon>Bacteria</taxon>
        <taxon>Bacillati</taxon>
        <taxon>Cyanobacteriota</taxon>
        <taxon>Cyanophyceae</taxon>
        <taxon>Nostocales</taxon>
        <taxon>Nostocaceae</taxon>
        <taxon>Nostoc</taxon>
        <taxon>Nostoc favosum</taxon>
    </lineage>
</organism>
<reference evidence="10 11" key="1">
    <citation type="journal article" date="2021" name="Microorganisms">
        <title>Genome Evolution of Filamentous Cyanobacterium Nostoc Species: From Facultative Symbiosis to Free Living.</title>
        <authorList>
            <person name="Huo D."/>
            <person name="Li H."/>
            <person name="Cai F."/>
            <person name="Guo X."/>
            <person name="Qiao Z."/>
            <person name="Wang W."/>
            <person name="Yu G."/>
            <person name="Li R."/>
        </authorList>
    </citation>
    <scope>NUCLEOTIDE SEQUENCE [LARGE SCALE GENOMIC DNA]</scope>
    <source>
        <strain evidence="10 11">CHAB 5714</strain>
    </source>
</reference>
<gene>
    <name evidence="10" type="ORF">LC586_28760</name>
</gene>
<keyword evidence="11" id="KW-1185">Reference proteome</keyword>
<accession>A0ABS8IFQ7</accession>
<dbReference type="GO" id="GO:0016301">
    <property type="term" value="F:kinase activity"/>
    <property type="evidence" value="ECO:0007669"/>
    <property type="project" value="UniProtKB-KW"/>
</dbReference>
<keyword evidence="5" id="KW-0547">Nucleotide-binding</keyword>
<dbReference type="SUPFAM" id="SSF55874">
    <property type="entry name" value="ATPase domain of HSP90 chaperone/DNA topoisomerase II/histidine kinase"/>
    <property type="match status" value="1"/>
</dbReference>
<dbReference type="InterPro" id="IPR036890">
    <property type="entry name" value="HATPase_C_sf"/>
</dbReference>
<keyword evidence="6 10" id="KW-0418">Kinase</keyword>
<dbReference type="Pfam" id="PF02518">
    <property type="entry name" value="HATPase_c"/>
    <property type="match status" value="1"/>
</dbReference>
<keyword evidence="7" id="KW-0067">ATP-binding</keyword>
<dbReference type="InterPro" id="IPR003594">
    <property type="entry name" value="HATPase_dom"/>
</dbReference>
<evidence type="ECO:0000259" key="9">
    <source>
        <dbReference type="PROSITE" id="PS50109"/>
    </source>
</evidence>
<dbReference type="EC" id="2.7.13.3" evidence="2"/>
<keyword evidence="8" id="KW-0902">Two-component regulatory system</keyword>
<dbReference type="PANTHER" id="PTHR43065:SF10">
    <property type="entry name" value="PEROXIDE STRESS-ACTIVATED HISTIDINE KINASE MAK3"/>
    <property type="match status" value="1"/>
</dbReference>
<dbReference type="Gene3D" id="3.30.565.10">
    <property type="entry name" value="Histidine kinase-like ATPase, C-terminal domain"/>
    <property type="match status" value="1"/>
</dbReference>
<evidence type="ECO:0000256" key="5">
    <source>
        <dbReference type="ARBA" id="ARBA00022741"/>
    </source>
</evidence>
<evidence type="ECO:0000313" key="11">
    <source>
        <dbReference type="Proteomes" id="UP001199525"/>
    </source>
</evidence>
<evidence type="ECO:0000256" key="4">
    <source>
        <dbReference type="ARBA" id="ARBA00022679"/>
    </source>
</evidence>
<name>A0ABS8IFQ7_9NOSO</name>
<sequence length="70" mass="7327">MIKIADNGVGMSPEVKQRVFDHLFTTKPVGKGTGLGLAIARQIVVEGHGGSLSCTSELGQGTEFIIQIST</sequence>
<feature type="domain" description="Histidine kinase" evidence="9">
    <location>
        <begin position="1"/>
        <end position="70"/>
    </location>
</feature>
<protein>
    <recommendedName>
        <fullName evidence="2">histidine kinase</fullName>
        <ecNumber evidence="2">2.7.13.3</ecNumber>
    </recommendedName>
</protein>
<comment type="catalytic activity">
    <reaction evidence="1">
        <text>ATP + protein L-histidine = ADP + protein N-phospho-L-histidine.</text>
        <dbReference type="EC" id="2.7.13.3"/>
    </reaction>
</comment>
<evidence type="ECO:0000256" key="8">
    <source>
        <dbReference type="ARBA" id="ARBA00023012"/>
    </source>
</evidence>
<keyword evidence="3" id="KW-0597">Phosphoprotein</keyword>
<evidence type="ECO:0000256" key="2">
    <source>
        <dbReference type="ARBA" id="ARBA00012438"/>
    </source>
</evidence>
<keyword evidence="4" id="KW-0808">Transferase</keyword>
<dbReference type="PROSITE" id="PS50109">
    <property type="entry name" value="HIS_KIN"/>
    <property type="match status" value="1"/>
</dbReference>
<dbReference type="EMBL" id="JAIVFQ010000066">
    <property type="protein sequence ID" value="MCC5603077.1"/>
    <property type="molecule type" value="Genomic_DNA"/>
</dbReference>
<dbReference type="PRINTS" id="PR00344">
    <property type="entry name" value="BCTRLSENSOR"/>
</dbReference>
<evidence type="ECO:0000256" key="3">
    <source>
        <dbReference type="ARBA" id="ARBA00022553"/>
    </source>
</evidence>
<dbReference type="PANTHER" id="PTHR43065">
    <property type="entry name" value="SENSOR HISTIDINE KINASE"/>
    <property type="match status" value="1"/>
</dbReference>
<dbReference type="Proteomes" id="UP001199525">
    <property type="component" value="Unassembled WGS sequence"/>
</dbReference>